<comment type="caution">
    <text evidence="1">The sequence shown here is derived from an EMBL/GenBank/DDBJ whole genome shotgun (WGS) entry which is preliminary data.</text>
</comment>
<accession>A0ABV4NZD4</accession>
<evidence type="ECO:0000313" key="2">
    <source>
        <dbReference type="Proteomes" id="UP001569428"/>
    </source>
</evidence>
<proteinExistence type="predicted"/>
<protein>
    <submittedName>
        <fullName evidence="1">Uncharacterized protein</fullName>
    </submittedName>
</protein>
<gene>
    <name evidence="1" type="ORF">ACCI49_07970</name>
</gene>
<name>A0ABV4NZD4_9GAMM</name>
<reference evidence="1 2" key="1">
    <citation type="submission" date="2024-08" db="EMBL/GenBank/DDBJ databases">
        <authorList>
            <person name="Ishaq N."/>
        </authorList>
    </citation>
    <scope>NUCLEOTIDE SEQUENCE [LARGE SCALE GENOMIC DNA]</scope>
    <source>
        <strain evidence="1 2">DSM 18651</strain>
    </source>
</reference>
<keyword evidence="2" id="KW-1185">Reference proteome</keyword>
<dbReference type="RefSeq" id="WP_371838431.1">
    <property type="nucleotide sequence ID" value="NZ_JBGMEK010000012.1"/>
</dbReference>
<organism evidence="1 2">
    <name type="scientific">Microbulbifer epialgicus</name>
    <dbReference type="NCBI Taxonomy" id="393907"/>
    <lineage>
        <taxon>Bacteria</taxon>
        <taxon>Pseudomonadati</taxon>
        <taxon>Pseudomonadota</taxon>
        <taxon>Gammaproteobacteria</taxon>
        <taxon>Cellvibrionales</taxon>
        <taxon>Microbulbiferaceae</taxon>
        <taxon>Microbulbifer</taxon>
    </lineage>
</organism>
<dbReference type="Proteomes" id="UP001569428">
    <property type="component" value="Unassembled WGS sequence"/>
</dbReference>
<dbReference type="EMBL" id="JBGMEK010000012">
    <property type="protein sequence ID" value="MFA0810858.1"/>
    <property type="molecule type" value="Genomic_DNA"/>
</dbReference>
<sequence>MSNKLWSFIRWHFQPRHIFTPFATSNILHHLDPLPDNKGFLVAGRQHIYIFGVRVASIQRTTPWENK</sequence>
<evidence type="ECO:0000313" key="1">
    <source>
        <dbReference type="EMBL" id="MFA0810858.1"/>
    </source>
</evidence>